<dbReference type="GO" id="GO:0140945">
    <property type="term" value="F:histone H3K4 monomethyltransferase activity"/>
    <property type="evidence" value="ECO:0007669"/>
    <property type="project" value="UniProtKB-EC"/>
</dbReference>
<dbReference type="SUPFAM" id="SSF82199">
    <property type="entry name" value="SET domain"/>
    <property type="match status" value="1"/>
</dbReference>
<dbReference type="Pfam" id="PF05964">
    <property type="entry name" value="FYRN"/>
    <property type="match status" value="1"/>
</dbReference>
<dbReference type="GO" id="GO:0032259">
    <property type="term" value="P:methylation"/>
    <property type="evidence" value="ECO:0007669"/>
    <property type="project" value="UniProtKB-KW"/>
</dbReference>
<keyword evidence="4" id="KW-0808">Transferase</keyword>
<dbReference type="InterPro" id="IPR003888">
    <property type="entry name" value="FYrich_N"/>
</dbReference>
<dbReference type="Gene3D" id="3.30.160.360">
    <property type="match status" value="1"/>
</dbReference>
<dbReference type="SMART" id="SM00508">
    <property type="entry name" value="PostSET"/>
    <property type="match status" value="1"/>
</dbReference>
<evidence type="ECO:0000256" key="3">
    <source>
        <dbReference type="ARBA" id="ARBA00022603"/>
    </source>
</evidence>
<dbReference type="SUPFAM" id="SSF56112">
    <property type="entry name" value="Protein kinase-like (PK-like)"/>
    <property type="match status" value="1"/>
</dbReference>
<dbReference type="InterPro" id="IPR003616">
    <property type="entry name" value="Post-SET_dom"/>
</dbReference>
<keyword evidence="9" id="KW-0862">Zinc</keyword>
<dbReference type="InterPro" id="IPR034732">
    <property type="entry name" value="EPHD"/>
</dbReference>
<evidence type="ECO:0000256" key="14">
    <source>
        <dbReference type="ARBA" id="ARBA00023242"/>
    </source>
</evidence>
<dbReference type="InterPro" id="IPR046341">
    <property type="entry name" value="SET_dom_sf"/>
</dbReference>
<feature type="domain" description="SET" evidence="19">
    <location>
        <begin position="1243"/>
        <end position="1359"/>
    </location>
</feature>
<dbReference type="Pfam" id="PF07714">
    <property type="entry name" value="PK_Tyr_Ser-Thr"/>
    <property type="match status" value="1"/>
</dbReference>
<dbReference type="PROSITE" id="PS50280">
    <property type="entry name" value="SET"/>
    <property type="match status" value="1"/>
</dbReference>
<keyword evidence="11" id="KW-0805">Transcription regulation</keyword>
<evidence type="ECO:0000256" key="7">
    <source>
        <dbReference type="ARBA" id="ARBA00022737"/>
    </source>
</evidence>
<evidence type="ECO:0000256" key="5">
    <source>
        <dbReference type="ARBA" id="ARBA00022691"/>
    </source>
</evidence>
<feature type="region of interest" description="Disordered" evidence="17">
    <location>
        <begin position="267"/>
        <end position="291"/>
    </location>
</feature>
<evidence type="ECO:0000256" key="11">
    <source>
        <dbReference type="ARBA" id="ARBA00023015"/>
    </source>
</evidence>
<accession>A0A1A8IFD2</accession>
<keyword evidence="6" id="KW-0479">Metal-binding</keyword>
<dbReference type="SMART" id="SM00542">
    <property type="entry name" value="FYRC"/>
    <property type="match status" value="1"/>
</dbReference>
<evidence type="ECO:0000256" key="15">
    <source>
        <dbReference type="ARBA" id="ARBA00023620"/>
    </source>
</evidence>
<dbReference type="GO" id="GO:0003713">
    <property type="term" value="F:transcription coactivator activity"/>
    <property type="evidence" value="ECO:0007669"/>
    <property type="project" value="TreeGrafter"/>
</dbReference>
<evidence type="ECO:0000256" key="1">
    <source>
        <dbReference type="ARBA" id="ARBA00004123"/>
    </source>
</evidence>
<dbReference type="InterPro" id="IPR003889">
    <property type="entry name" value="FYrich_C"/>
</dbReference>
<sequence length="1383" mass="152635">MRNCLVRCENGLFTAVVGDFGLAEKIPDYSDGAEKKALAIVGSPYWMAPEVLRGELYNEKVDVFAFGIILCEIIARIEADPDVLPRTEDFGLDVDAFENMIGDCPPAFFSLAVTCCGMSAEHRPSFSGVVSTLEALGKEGDGEVLISLEPVAVDVSPYRRRSSPCGGLARSQSDMLPPASLTSPLLGTPPRVNPFSLRQDLNGGRCKLLDTPSKSVISLTFTLPALRDPCVSPHLLRGTPSIRAPPRRCQSLPCTPEIARTAAFPRVGKEQNSDENVRTSNRKDERGMGTSWVSERGEETFLEQHPNVTEQAASLKNEEEEEMEEEKILLSSDPFIAHLRQLSILPLMEPVLAVDLSLFPPYGSSSLGRDSRLSGSFGNASLDGTSDYYSQLIFKNNLINPPTPPASLPPTPPPVARLKLVNGFATTEEMTRKDICEQEVKGVSAPKHKEEELQHLRHISKAVDVPASLPTPPHNNLEELRVQNTEELDSPDGYVPSSSPESVVDMEVSRYPDLSSIKLEPCSPCPSPTLPIMPCAWGKGSAVKQEVKAEPKHPAHPSCPNRDLVTIAITVNPVAAQNVAGVMAAVATLLRVPGPLTYQLSRATGPEQSSLALLAGVRVPLMQDSGPRGPQRAPPAAGNQSQFCCRCKALLRNAVHLKQGGESRTGPSLVFCSPSCLALYQSEHQNQSTGCKTTDPGSEQVPPSRTQHQYTNNMSSITVHSLTHTPTPPPSSSSPPLTFPPAYAVAMETRPHMDSLKVKVKLKPHPRAMPGGDDSPFSRHGKRMRSSRWRRWSVSITLSRGPCLPNEAVAVPTEEEVDHLLKKLGTCLRPDPLPKDQRKCCFCHQQGDGQTDGPARLLNLDLDLWVHLNCALWSSEVYETQAGALINVELALRRGLTLRCVHCQKTGATTGCNRLRCTNTYHFTCALQAHCTFFKDKTMLCHVHKPRCLPFSGDRSSSCSPSSTPGPISDPVPFRDPYDSELRCFAVFRRVFVQRDEARQIAAVVQRGERQHTFRVGSLLFRAVGRLLPQQMSSFHNQMAIFPVGYHANRFYWSMRHSNRRCKYVCSIEEEEGRPLFKVKVVEKGHEDVVLTGATPKAVWDQILEPVAQMRSSSGTLKLFPVYLKGEDLFGLTSSAVTRIIESLPGVETCERYTFRYGRNPLMEWPLAFNPSGSARSEPKACQAKRPYLLTSVAPRCQGSVGSIVGLVPGVLSLSPGESVAGAHQGRHSKSAQYRRMKAEWKSNVYLARSRIQGLGLYATRDIEKCTMVIEYIGTIIRSEVANRKERLYESQNRGVYMFRIDNDYVIDATITGGPARYINHSCAPNCITEVVTVERENKIIISSCRRIQRGEELCYDYKFDLEDDQHKIPCHCGAMNCRKWMN</sequence>
<evidence type="ECO:0000259" key="21">
    <source>
        <dbReference type="PROSITE" id="PS51805"/>
    </source>
</evidence>
<dbReference type="GO" id="GO:0008270">
    <property type="term" value="F:zinc ion binding"/>
    <property type="evidence" value="ECO:0007669"/>
    <property type="project" value="UniProtKB-KW"/>
</dbReference>
<dbReference type="Gene3D" id="1.10.510.10">
    <property type="entry name" value="Transferase(Phosphotransferase) domain 1"/>
    <property type="match status" value="1"/>
</dbReference>
<evidence type="ECO:0000256" key="6">
    <source>
        <dbReference type="ARBA" id="ARBA00022723"/>
    </source>
</evidence>
<dbReference type="PANTHER" id="PTHR45888">
    <property type="entry name" value="HL01030P-RELATED"/>
    <property type="match status" value="1"/>
</dbReference>
<evidence type="ECO:0000256" key="4">
    <source>
        <dbReference type="ARBA" id="ARBA00022679"/>
    </source>
</evidence>
<evidence type="ECO:0000313" key="22">
    <source>
        <dbReference type="EMBL" id="SBQ95867.1"/>
    </source>
</evidence>
<dbReference type="GO" id="GO:0005524">
    <property type="term" value="F:ATP binding"/>
    <property type="evidence" value="ECO:0007669"/>
    <property type="project" value="InterPro"/>
</dbReference>
<dbReference type="Gene3D" id="2.170.270.10">
    <property type="entry name" value="SET domain"/>
    <property type="match status" value="1"/>
</dbReference>
<comment type="subcellular location">
    <subcellularLocation>
        <location evidence="1">Nucleus</location>
    </subcellularLocation>
</comment>
<keyword evidence="12" id="KW-0010">Activator</keyword>
<evidence type="ECO:0000256" key="9">
    <source>
        <dbReference type="ARBA" id="ARBA00022833"/>
    </source>
</evidence>
<name>A0A1A8IFD2_NOTKU</name>
<dbReference type="Gene3D" id="3.30.40.10">
    <property type="entry name" value="Zinc/RING finger domain, C3HC4 (zinc finger)"/>
    <property type="match status" value="1"/>
</dbReference>
<keyword evidence="2" id="KW-0597">Phosphoprotein</keyword>
<dbReference type="PROSITE" id="PS50868">
    <property type="entry name" value="POST_SET"/>
    <property type="match status" value="1"/>
</dbReference>
<keyword evidence="5" id="KW-0949">S-adenosyl-L-methionine</keyword>
<dbReference type="PROSITE" id="PS51542">
    <property type="entry name" value="FYRN"/>
    <property type="match status" value="1"/>
</dbReference>
<evidence type="ECO:0000256" key="16">
    <source>
        <dbReference type="ARBA" id="ARBA00049353"/>
    </source>
</evidence>
<evidence type="ECO:0000256" key="13">
    <source>
        <dbReference type="ARBA" id="ARBA00023163"/>
    </source>
</evidence>
<dbReference type="GO" id="GO:0044666">
    <property type="term" value="C:MLL3/4 complex"/>
    <property type="evidence" value="ECO:0007669"/>
    <property type="project" value="TreeGrafter"/>
</dbReference>
<gene>
    <name evidence="22" type="primary">MLL3</name>
</gene>
<feature type="compositionally biased region" description="Basic and acidic residues" evidence="17">
    <location>
        <begin position="267"/>
        <end position="287"/>
    </location>
</feature>
<dbReference type="InterPro" id="IPR001245">
    <property type="entry name" value="Ser-Thr/Tyr_kinase_cat_dom"/>
</dbReference>
<feature type="region of interest" description="Disordered" evidence="17">
    <location>
        <begin position="687"/>
        <end position="707"/>
    </location>
</feature>
<evidence type="ECO:0000256" key="2">
    <source>
        <dbReference type="ARBA" id="ARBA00022553"/>
    </source>
</evidence>
<dbReference type="PROSITE" id="PS50011">
    <property type="entry name" value="PROTEIN_KINASE_DOM"/>
    <property type="match status" value="1"/>
</dbReference>
<feature type="domain" description="PHD-type" evidence="21">
    <location>
        <begin position="837"/>
        <end position="945"/>
    </location>
</feature>
<dbReference type="InterPro" id="IPR011009">
    <property type="entry name" value="Kinase-like_dom_sf"/>
</dbReference>
<dbReference type="PROSITE" id="PS51805">
    <property type="entry name" value="EPHD"/>
    <property type="match status" value="1"/>
</dbReference>
<evidence type="ECO:0000259" key="19">
    <source>
        <dbReference type="PROSITE" id="PS50280"/>
    </source>
</evidence>
<dbReference type="Pfam" id="PF05965">
    <property type="entry name" value="FYRC"/>
    <property type="match status" value="1"/>
</dbReference>
<evidence type="ECO:0000256" key="17">
    <source>
        <dbReference type="SAM" id="MobiDB-lite"/>
    </source>
</evidence>
<feature type="domain" description="Post-SET" evidence="20">
    <location>
        <begin position="1367"/>
        <end position="1383"/>
    </location>
</feature>
<dbReference type="PANTHER" id="PTHR45888:SF1">
    <property type="entry name" value="HISTONE-LYSINE N-METHYLTRANSFERASE 2C"/>
    <property type="match status" value="1"/>
</dbReference>
<keyword evidence="10" id="KW-0156">Chromatin regulator</keyword>
<dbReference type="FunFam" id="3.30.160.360:FF:000001">
    <property type="entry name" value="Histone-lysine N-methyltransferase"/>
    <property type="match status" value="1"/>
</dbReference>
<keyword evidence="14" id="KW-0539">Nucleus</keyword>
<keyword evidence="13" id="KW-0804">Transcription</keyword>
<dbReference type="GO" id="GO:0045944">
    <property type="term" value="P:positive regulation of transcription by RNA polymerase II"/>
    <property type="evidence" value="ECO:0007669"/>
    <property type="project" value="TreeGrafter"/>
</dbReference>
<feature type="domain" description="Protein kinase" evidence="18">
    <location>
        <begin position="1"/>
        <end position="136"/>
    </location>
</feature>
<dbReference type="FunFam" id="2.170.270.10:FF:000003">
    <property type="entry name" value="Histone-lysine N-methyltransferase"/>
    <property type="match status" value="1"/>
</dbReference>
<evidence type="ECO:0000256" key="8">
    <source>
        <dbReference type="ARBA" id="ARBA00022771"/>
    </source>
</evidence>
<dbReference type="EC" id="2.1.1.364" evidence="15"/>
<organism evidence="22">
    <name type="scientific">Nothobranchius kuhntae</name>
    <name type="common">Beira killifish</name>
    <dbReference type="NCBI Taxonomy" id="321403"/>
    <lineage>
        <taxon>Eukaryota</taxon>
        <taxon>Metazoa</taxon>
        <taxon>Chordata</taxon>
        <taxon>Craniata</taxon>
        <taxon>Vertebrata</taxon>
        <taxon>Euteleostomi</taxon>
        <taxon>Actinopterygii</taxon>
        <taxon>Neopterygii</taxon>
        <taxon>Teleostei</taxon>
        <taxon>Neoteleostei</taxon>
        <taxon>Acanthomorphata</taxon>
        <taxon>Ovalentaria</taxon>
        <taxon>Atherinomorphae</taxon>
        <taxon>Cyprinodontiformes</taxon>
        <taxon>Nothobranchiidae</taxon>
        <taxon>Nothobranchius</taxon>
    </lineage>
</organism>
<dbReference type="Pfam" id="PF13832">
    <property type="entry name" value="zf-HC5HC2H_2"/>
    <property type="match status" value="1"/>
</dbReference>
<dbReference type="SMART" id="SM00541">
    <property type="entry name" value="FYRN"/>
    <property type="match status" value="1"/>
</dbReference>
<keyword evidence="8" id="KW-0863">Zinc-finger</keyword>
<evidence type="ECO:0000259" key="20">
    <source>
        <dbReference type="PROSITE" id="PS50868"/>
    </source>
</evidence>
<dbReference type="GO" id="GO:0004672">
    <property type="term" value="F:protein kinase activity"/>
    <property type="evidence" value="ECO:0007669"/>
    <property type="project" value="InterPro"/>
</dbReference>
<evidence type="ECO:0000256" key="12">
    <source>
        <dbReference type="ARBA" id="ARBA00023159"/>
    </source>
</evidence>
<protein>
    <recommendedName>
        <fullName evidence="15">[histone H3]-lysine(4) N-methyltransferase</fullName>
        <ecNumber evidence="15">2.1.1.364</ecNumber>
    </recommendedName>
</protein>
<keyword evidence="7" id="KW-0677">Repeat</keyword>
<dbReference type="FunFam" id="3.30.40.10:FF:000002">
    <property type="entry name" value="Histone-lysine N-methyltransferase"/>
    <property type="match status" value="1"/>
</dbReference>
<evidence type="ECO:0000259" key="18">
    <source>
        <dbReference type="PROSITE" id="PS50011"/>
    </source>
</evidence>
<dbReference type="InterPro" id="IPR013083">
    <property type="entry name" value="Znf_RING/FYVE/PHD"/>
</dbReference>
<comment type="catalytic activity">
    <reaction evidence="16">
        <text>L-lysyl(4)-[histone H3] + S-adenosyl-L-methionine = N(6)-methyl-L-lysyl(4)-[histone H3] + S-adenosyl-L-homocysteine + H(+)</text>
        <dbReference type="Rhea" id="RHEA:60264"/>
        <dbReference type="Rhea" id="RHEA-COMP:15543"/>
        <dbReference type="Rhea" id="RHEA-COMP:15547"/>
        <dbReference type="ChEBI" id="CHEBI:15378"/>
        <dbReference type="ChEBI" id="CHEBI:29969"/>
        <dbReference type="ChEBI" id="CHEBI:57856"/>
        <dbReference type="ChEBI" id="CHEBI:59789"/>
        <dbReference type="ChEBI" id="CHEBI:61929"/>
        <dbReference type="EC" id="2.1.1.364"/>
    </reaction>
    <physiologicalReaction direction="left-to-right" evidence="16">
        <dbReference type="Rhea" id="RHEA:60265"/>
    </physiologicalReaction>
</comment>
<dbReference type="SMART" id="SM00317">
    <property type="entry name" value="SET"/>
    <property type="match status" value="1"/>
</dbReference>
<reference evidence="22" key="2">
    <citation type="submission" date="2016-06" db="EMBL/GenBank/DDBJ databases">
        <title>The genome of a short-lived fish provides insights into sex chromosome evolution and the genetic control of aging.</title>
        <authorList>
            <person name="Reichwald K."/>
            <person name="Felder M."/>
            <person name="Petzold A."/>
            <person name="Koch P."/>
            <person name="Groth M."/>
            <person name="Platzer M."/>
        </authorList>
    </citation>
    <scope>NUCLEOTIDE SEQUENCE</scope>
    <source>
        <tissue evidence="22">Brain</tissue>
    </source>
</reference>
<reference evidence="22" key="1">
    <citation type="submission" date="2016-05" db="EMBL/GenBank/DDBJ databases">
        <authorList>
            <person name="Lavstsen T."/>
            <person name="Jespersen J.S."/>
        </authorList>
    </citation>
    <scope>NUCLEOTIDE SEQUENCE</scope>
    <source>
        <tissue evidence="22">Brain</tissue>
    </source>
</reference>
<dbReference type="EMBL" id="HAED01009655">
    <property type="protein sequence ID" value="SBQ95867.1"/>
    <property type="molecule type" value="Transcribed_RNA"/>
</dbReference>
<dbReference type="PROSITE" id="PS51543">
    <property type="entry name" value="FYRC"/>
    <property type="match status" value="1"/>
</dbReference>
<dbReference type="InterPro" id="IPR000719">
    <property type="entry name" value="Prot_kinase_dom"/>
</dbReference>
<dbReference type="InterPro" id="IPR001214">
    <property type="entry name" value="SET_dom"/>
</dbReference>
<dbReference type="CDD" id="cd19171">
    <property type="entry name" value="SET_KMT2C_2D"/>
    <property type="match status" value="1"/>
</dbReference>
<evidence type="ECO:0000256" key="10">
    <source>
        <dbReference type="ARBA" id="ARBA00022853"/>
    </source>
</evidence>
<proteinExistence type="predicted"/>
<dbReference type="Pfam" id="PF00856">
    <property type="entry name" value="SET"/>
    <property type="match status" value="1"/>
</dbReference>
<keyword evidence="3" id="KW-0489">Methyltransferase</keyword>